<feature type="site" description="Lowers pKa of active site Tyr" evidence="2">
    <location>
        <position position="83"/>
    </location>
</feature>
<evidence type="ECO:0000259" key="3">
    <source>
        <dbReference type="Pfam" id="PF00248"/>
    </source>
</evidence>
<evidence type="ECO:0000256" key="1">
    <source>
        <dbReference type="PIRSR" id="PIRSR000097-1"/>
    </source>
</evidence>
<dbReference type="SUPFAM" id="SSF51430">
    <property type="entry name" value="NAD(P)-linked oxidoreductase"/>
    <property type="match status" value="1"/>
</dbReference>
<dbReference type="PANTHER" id="PTHR11732">
    <property type="entry name" value="ALDO/KETO REDUCTASE"/>
    <property type="match status" value="1"/>
</dbReference>
<proteinExistence type="predicted"/>
<sequence>MSSISLISLNNGSYIPFLGMALWQDPNHPENNIKHLLNEAIELGIRYFDFSHFYENEIKIGEIIKEKIKKGVLKRKDLFISLKLKKSVQNIELMEYGVKKALNNLQLDYLDLVYIEMEDFDELDYHPYMDQLNIQSDLNIRTIQLGLRNPFKQPWIFSRFTNILKNTNIQEIAQRYKRTPSQLMLRYYYQKSNIVLIKFDDLKELKEYMDIMFYVAAEDMCMIKSLLKQQANT</sequence>
<dbReference type="AlphaFoldDB" id="A0A9P0FN97"/>
<evidence type="ECO:0000313" key="5">
    <source>
        <dbReference type="Proteomes" id="UP001154078"/>
    </source>
</evidence>
<name>A0A9P0FN97_BRAAE</name>
<evidence type="ECO:0000313" key="4">
    <source>
        <dbReference type="EMBL" id="CAH0564343.1"/>
    </source>
</evidence>
<dbReference type="PIRSF" id="PIRSF000097">
    <property type="entry name" value="AKR"/>
    <property type="match status" value="1"/>
</dbReference>
<feature type="active site" description="Proton donor" evidence="1">
    <location>
        <position position="54"/>
    </location>
</feature>
<feature type="domain" description="NADP-dependent oxidoreductase" evidence="3">
    <location>
        <begin position="19"/>
        <end position="121"/>
    </location>
</feature>
<evidence type="ECO:0000256" key="2">
    <source>
        <dbReference type="PIRSR" id="PIRSR000097-3"/>
    </source>
</evidence>
<dbReference type="InterPro" id="IPR036812">
    <property type="entry name" value="NAD(P)_OxRdtase_dom_sf"/>
</dbReference>
<dbReference type="Pfam" id="PF00248">
    <property type="entry name" value="Aldo_ket_red"/>
    <property type="match status" value="1"/>
</dbReference>
<dbReference type="GO" id="GO:0016491">
    <property type="term" value="F:oxidoreductase activity"/>
    <property type="evidence" value="ECO:0007669"/>
    <property type="project" value="InterPro"/>
</dbReference>
<dbReference type="Proteomes" id="UP001154078">
    <property type="component" value="Chromosome 9"/>
</dbReference>
<dbReference type="PRINTS" id="PR00069">
    <property type="entry name" value="ALDKETRDTASE"/>
</dbReference>
<dbReference type="EMBL" id="OV121140">
    <property type="protein sequence ID" value="CAH0564343.1"/>
    <property type="molecule type" value="Genomic_DNA"/>
</dbReference>
<protein>
    <recommendedName>
        <fullName evidence="3">NADP-dependent oxidoreductase domain-containing protein</fullName>
    </recommendedName>
</protein>
<gene>
    <name evidence="4" type="ORF">MELIAE_LOCUS12925</name>
</gene>
<dbReference type="InterPro" id="IPR023210">
    <property type="entry name" value="NADP_OxRdtase_dom"/>
</dbReference>
<reference evidence="4" key="1">
    <citation type="submission" date="2021-12" db="EMBL/GenBank/DDBJ databases">
        <authorList>
            <person name="King R."/>
        </authorList>
    </citation>
    <scope>NUCLEOTIDE SEQUENCE</scope>
</reference>
<dbReference type="InterPro" id="IPR020471">
    <property type="entry name" value="AKR"/>
</dbReference>
<accession>A0A9P0FN97</accession>
<dbReference type="OrthoDB" id="416253at2759"/>
<dbReference type="Gene3D" id="3.20.20.100">
    <property type="entry name" value="NADP-dependent oxidoreductase domain"/>
    <property type="match status" value="2"/>
</dbReference>
<organism evidence="4 5">
    <name type="scientific">Brassicogethes aeneus</name>
    <name type="common">Rape pollen beetle</name>
    <name type="synonym">Meligethes aeneus</name>
    <dbReference type="NCBI Taxonomy" id="1431903"/>
    <lineage>
        <taxon>Eukaryota</taxon>
        <taxon>Metazoa</taxon>
        <taxon>Ecdysozoa</taxon>
        <taxon>Arthropoda</taxon>
        <taxon>Hexapoda</taxon>
        <taxon>Insecta</taxon>
        <taxon>Pterygota</taxon>
        <taxon>Neoptera</taxon>
        <taxon>Endopterygota</taxon>
        <taxon>Coleoptera</taxon>
        <taxon>Polyphaga</taxon>
        <taxon>Cucujiformia</taxon>
        <taxon>Nitidulidae</taxon>
        <taxon>Meligethinae</taxon>
        <taxon>Brassicogethes</taxon>
    </lineage>
</organism>
<keyword evidence="5" id="KW-1185">Reference proteome</keyword>